<keyword evidence="1" id="KW-0812">Transmembrane</keyword>
<evidence type="ECO:0000313" key="2">
    <source>
        <dbReference type="EMBL" id="CAF0763275.1"/>
    </source>
</evidence>
<feature type="transmembrane region" description="Helical" evidence="1">
    <location>
        <begin position="41"/>
        <end position="62"/>
    </location>
</feature>
<gene>
    <name evidence="2" type="ORF">JXQ802_LOCUS2313</name>
</gene>
<protein>
    <submittedName>
        <fullName evidence="2">Uncharacterized protein</fullName>
    </submittedName>
</protein>
<dbReference type="AlphaFoldDB" id="A0A813Q810"/>
<organism evidence="2 3">
    <name type="scientific">Rotaria sordida</name>
    <dbReference type="NCBI Taxonomy" id="392033"/>
    <lineage>
        <taxon>Eukaryota</taxon>
        <taxon>Metazoa</taxon>
        <taxon>Spiralia</taxon>
        <taxon>Gnathifera</taxon>
        <taxon>Rotifera</taxon>
        <taxon>Eurotatoria</taxon>
        <taxon>Bdelloidea</taxon>
        <taxon>Philodinida</taxon>
        <taxon>Philodinidae</taxon>
        <taxon>Rotaria</taxon>
    </lineage>
</organism>
<keyword evidence="1" id="KW-0472">Membrane</keyword>
<reference evidence="2" key="1">
    <citation type="submission" date="2021-02" db="EMBL/GenBank/DDBJ databases">
        <authorList>
            <person name="Nowell W R."/>
        </authorList>
    </citation>
    <scope>NUCLEOTIDE SEQUENCE</scope>
</reference>
<keyword evidence="3" id="KW-1185">Reference proteome</keyword>
<name>A0A813Q810_9BILA</name>
<sequence length="328" mass="39097">MTINNSTITTFQHYYYNQIESINESTVINVLTSIDYDPIGAAYFMIIVLLWYSISVVGMLGMQIRTRTEIIEDCIQRRVKLFIKTLRDQTQTKQILEELVDKQKRDKLWKIYFGKTYNKNDKLKHAEILRIKNIKKQLAIVNHNHMIMNDTFISPIVNHCIHHQLSNSRSKFISKFSSIENQKCIRHRSSFNRQIIQRWKSIIDQNKAYRQQIPWTIKKIFIHRYFQRYYQNSLLNIPTMESVRTHQYLETIDNKQCHLLSSSLSHKKINNNSCPIIRKIDKPLNPYITYFHLPINENFKTNIQNLPCITTVKSNHHIVQMNHDESPC</sequence>
<dbReference type="EMBL" id="CAJNOL010000028">
    <property type="protein sequence ID" value="CAF0763275.1"/>
    <property type="molecule type" value="Genomic_DNA"/>
</dbReference>
<comment type="caution">
    <text evidence="2">The sequence shown here is derived from an EMBL/GenBank/DDBJ whole genome shotgun (WGS) entry which is preliminary data.</text>
</comment>
<accession>A0A813Q810</accession>
<keyword evidence="1" id="KW-1133">Transmembrane helix</keyword>
<evidence type="ECO:0000256" key="1">
    <source>
        <dbReference type="SAM" id="Phobius"/>
    </source>
</evidence>
<proteinExistence type="predicted"/>
<evidence type="ECO:0000313" key="3">
    <source>
        <dbReference type="Proteomes" id="UP000663870"/>
    </source>
</evidence>
<dbReference type="Proteomes" id="UP000663870">
    <property type="component" value="Unassembled WGS sequence"/>
</dbReference>